<evidence type="ECO:0000313" key="2">
    <source>
        <dbReference type="EMBL" id="CAH1416190.1"/>
    </source>
</evidence>
<evidence type="ECO:0000313" key="4">
    <source>
        <dbReference type="Proteomes" id="UP001157418"/>
    </source>
</evidence>
<accession>A0AAU9M2I1</accession>
<organism evidence="2 4">
    <name type="scientific">Lactuca virosa</name>
    <dbReference type="NCBI Taxonomy" id="75947"/>
    <lineage>
        <taxon>Eukaryota</taxon>
        <taxon>Viridiplantae</taxon>
        <taxon>Streptophyta</taxon>
        <taxon>Embryophyta</taxon>
        <taxon>Tracheophyta</taxon>
        <taxon>Spermatophyta</taxon>
        <taxon>Magnoliopsida</taxon>
        <taxon>eudicotyledons</taxon>
        <taxon>Gunneridae</taxon>
        <taxon>Pentapetalae</taxon>
        <taxon>asterids</taxon>
        <taxon>campanulids</taxon>
        <taxon>Asterales</taxon>
        <taxon>Asteraceae</taxon>
        <taxon>Cichorioideae</taxon>
        <taxon>Cichorieae</taxon>
        <taxon>Lactucinae</taxon>
        <taxon>Lactuca</taxon>
    </lineage>
</organism>
<sequence>MSQPMKEIEWIKIIWVPIYLRAEENYTTIASNFSKVLQVDGHNWGNINLSYGTTCILPTEITRINGSLTYVDVDSTQNNSDSGSGDDEDSEGISNTWENNLVEDELEEGEIEQDEVNKNHMITEKFHRIKQ</sequence>
<dbReference type="Proteomes" id="UP001157418">
    <property type="component" value="Unassembled WGS sequence"/>
</dbReference>
<dbReference type="EMBL" id="CAKMRJ010000002">
    <property type="protein sequence ID" value="CAH1416190.1"/>
    <property type="molecule type" value="Genomic_DNA"/>
</dbReference>
<feature type="compositionally biased region" description="Basic and acidic residues" evidence="1">
    <location>
        <begin position="115"/>
        <end position="131"/>
    </location>
</feature>
<evidence type="ECO:0000256" key="1">
    <source>
        <dbReference type="SAM" id="MobiDB-lite"/>
    </source>
</evidence>
<dbReference type="EMBL" id="CAKMRJ010003364">
    <property type="protein sequence ID" value="CAH1434258.1"/>
    <property type="molecule type" value="Genomic_DNA"/>
</dbReference>
<protein>
    <submittedName>
        <fullName evidence="2">Uncharacterized protein</fullName>
    </submittedName>
</protein>
<comment type="caution">
    <text evidence="2">The sequence shown here is derived from an EMBL/GenBank/DDBJ whole genome shotgun (WGS) entry which is preliminary data.</text>
</comment>
<evidence type="ECO:0000313" key="3">
    <source>
        <dbReference type="EMBL" id="CAH1434258.1"/>
    </source>
</evidence>
<reference evidence="2 4" key="1">
    <citation type="submission" date="2022-01" db="EMBL/GenBank/DDBJ databases">
        <authorList>
            <person name="Xiong W."/>
            <person name="Schranz E."/>
        </authorList>
    </citation>
    <scope>NUCLEOTIDE SEQUENCE [LARGE SCALE GENOMIC DNA]</scope>
</reference>
<feature type="compositionally biased region" description="Acidic residues" evidence="1">
    <location>
        <begin position="101"/>
        <end position="114"/>
    </location>
</feature>
<dbReference type="AlphaFoldDB" id="A0AAU9M2I1"/>
<feature type="region of interest" description="Disordered" evidence="1">
    <location>
        <begin position="73"/>
        <end position="131"/>
    </location>
</feature>
<name>A0AAU9M2I1_9ASTR</name>
<keyword evidence="4" id="KW-1185">Reference proteome</keyword>
<gene>
    <name evidence="3" type="ORF">LVIROSA_LOCUS20788</name>
    <name evidence="2" type="ORF">LVIROSA_LOCUS3971</name>
</gene>
<proteinExistence type="predicted"/>